<evidence type="ECO:0000313" key="8">
    <source>
        <dbReference type="EMBL" id="KAG6419978.1"/>
    </source>
</evidence>
<dbReference type="SUPFAM" id="SSF47459">
    <property type="entry name" value="HLH, helix-loop-helix DNA-binding domain"/>
    <property type="match status" value="1"/>
</dbReference>
<dbReference type="GO" id="GO:0000981">
    <property type="term" value="F:DNA-binding transcription factor activity, RNA polymerase II-specific"/>
    <property type="evidence" value="ECO:0007669"/>
    <property type="project" value="TreeGrafter"/>
</dbReference>
<keyword evidence="3" id="KW-0238">DNA-binding</keyword>
<dbReference type="SMART" id="SM00353">
    <property type="entry name" value="HLH"/>
    <property type="match status" value="1"/>
</dbReference>
<keyword evidence="9" id="KW-1185">Reference proteome</keyword>
<evidence type="ECO:0000256" key="3">
    <source>
        <dbReference type="ARBA" id="ARBA00023125"/>
    </source>
</evidence>
<dbReference type="Pfam" id="PF00010">
    <property type="entry name" value="HLH"/>
    <property type="match status" value="1"/>
</dbReference>
<dbReference type="PANTHER" id="PTHR16223">
    <property type="entry name" value="TRANSCRIPTION FACTOR BHLH83-RELATED"/>
    <property type="match status" value="1"/>
</dbReference>
<proteinExistence type="predicted"/>
<dbReference type="CDD" id="cd11393">
    <property type="entry name" value="bHLH_AtbHLH_like"/>
    <property type="match status" value="1"/>
</dbReference>
<reference evidence="8" key="2">
    <citation type="submission" date="2020-08" db="EMBL/GenBank/DDBJ databases">
        <title>Plant Genome Project.</title>
        <authorList>
            <person name="Zhang R.-G."/>
        </authorList>
    </citation>
    <scope>NUCLEOTIDE SEQUENCE</scope>
    <source>
        <strain evidence="8">Huo1</strain>
        <tissue evidence="8">Leaf</tissue>
    </source>
</reference>
<dbReference type="GO" id="GO:0046983">
    <property type="term" value="F:protein dimerization activity"/>
    <property type="evidence" value="ECO:0007669"/>
    <property type="project" value="InterPro"/>
</dbReference>
<evidence type="ECO:0000256" key="1">
    <source>
        <dbReference type="ARBA" id="ARBA00004123"/>
    </source>
</evidence>
<comment type="caution">
    <text evidence="8">The sequence shown here is derived from an EMBL/GenBank/DDBJ whole genome shotgun (WGS) entry which is preliminary data.</text>
</comment>
<dbReference type="InterPro" id="IPR011598">
    <property type="entry name" value="bHLH_dom"/>
</dbReference>
<reference evidence="8" key="1">
    <citation type="submission" date="2018-01" db="EMBL/GenBank/DDBJ databases">
        <authorList>
            <person name="Mao J.F."/>
        </authorList>
    </citation>
    <scope>NUCLEOTIDE SEQUENCE</scope>
    <source>
        <strain evidence="8">Huo1</strain>
        <tissue evidence="8">Leaf</tissue>
    </source>
</reference>
<name>A0A8X8XTV9_SALSN</name>
<evidence type="ECO:0000259" key="7">
    <source>
        <dbReference type="PROSITE" id="PS50888"/>
    </source>
</evidence>
<dbReference type="PANTHER" id="PTHR16223:SF177">
    <property type="entry name" value="TRANSCRIPTION FACTOR BHLH129"/>
    <property type="match status" value="1"/>
</dbReference>
<protein>
    <recommendedName>
        <fullName evidence="7">BHLH domain-containing protein</fullName>
    </recommendedName>
</protein>
<dbReference type="InterPro" id="IPR045843">
    <property type="entry name" value="IND-like"/>
</dbReference>
<dbReference type="AlphaFoldDB" id="A0A8X8XTV9"/>
<evidence type="ECO:0000256" key="2">
    <source>
        <dbReference type="ARBA" id="ARBA00023015"/>
    </source>
</evidence>
<dbReference type="InterPro" id="IPR036638">
    <property type="entry name" value="HLH_DNA-bd_sf"/>
</dbReference>
<sequence length="326" mass="34519">MTSGAASNGGGLMRYGSAPGSLLTAAVDAVVGPTREFSALVPGPGRYFQPDASDSAAMQRRGEEEHGAANTTIGLQPSYGFGGGGGAPSSTALLRQSSSPAGFLNHLATAAGDRNGFSVTRGIGSYNSKGIAETGGGGISRLNSQRSFTGKESLSRISELEAAEAAAMDNHHQKKSYATTSGGGGSFGMWEASSNNPIMFSVAQPNRGKHVADSLDESQFQFSISQTAQDMEKLINIPQDSVTCKIRAKRGFATHPRSIAERERRTRISGKLRKLQDLVPNMDKQTSYADMLDLAVQHIKTLQDQVEKLNHDLDNCSCGCKKTRDN</sequence>
<keyword evidence="4" id="KW-0804">Transcription</keyword>
<evidence type="ECO:0000313" key="9">
    <source>
        <dbReference type="Proteomes" id="UP000298416"/>
    </source>
</evidence>
<dbReference type="FunFam" id="4.10.280.10:FF:000021">
    <property type="entry name" value="Transcription factor bHLH130 family"/>
    <property type="match status" value="1"/>
</dbReference>
<accession>A0A8X8XTV9</accession>
<dbReference type="GO" id="GO:0005634">
    <property type="term" value="C:nucleus"/>
    <property type="evidence" value="ECO:0007669"/>
    <property type="project" value="UniProtKB-SubCell"/>
</dbReference>
<feature type="domain" description="BHLH" evidence="7">
    <location>
        <begin position="252"/>
        <end position="302"/>
    </location>
</feature>
<keyword evidence="5" id="KW-0539">Nucleus</keyword>
<dbReference type="InterPro" id="IPR045239">
    <property type="entry name" value="bHLH95_bHLH"/>
</dbReference>
<dbReference type="Proteomes" id="UP000298416">
    <property type="component" value="Unassembled WGS sequence"/>
</dbReference>
<dbReference type="Gene3D" id="4.10.280.10">
    <property type="entry name" value="Helix-loop-helix DNA-binding domain"/>
    <property type="match status" value="1"/>
</dbReference>
<dbReference type="PROSITE" id="PS50888">
    <property type="entry name" value="BHLH"/>
    <property type="match status" value="1"/>
</dbReference>
<organism evidence="8">
    <name type="scientific">Salvia splendens</name>
    <name type="common">Scarlet sage</name>
    <dbReference type="NCBI Taxonomy" id="180675"/>
    <lineage>
        <taxon>Eukaryota</taxon>
        <taxon>Viridiplantae</taxon>
        <taxon>Streptophyta</taxon>
        <taxon>Embryophyta</taxon>
        <taxon>Tracheophyta</taxon>
        <taxon>Spermatophyta</taxon>
        <taxon>Magnoliopsida</taxon>
        <taxon>eudicotyledons</taxon>
        <taxon>Gunneridae</taxon>
        <taxon>Pentapetalae</taxon>
        <taxon>asterids</taxon>
        <taxon>lamiids</taxon>
        <taxon>Lamiales</taxon>
        <taxon>Lamiaceae</taxon>
        <taxon>Nepetoideae</taxon>
        <taxon>Mentheae</taxon>
        <taxon>Salviinae</taxon>
        <taxon>Salvia</taxon>
        <taxon>Salvia subgen. Calosphace</taxon>
        <taxon>core Calosphace</taxon>
    </lineage>
</organism>
<feature type="region of interest" description="Disordered" evidence="6">
    <location>
        <begin position="43"/>
        <end position="67"/>
    </location>
</feature>
<evidence type="ECO:0000256" key="5">
    <source>
        <dbReference type="ARBA" id="ARBA00023242"/>
    </source>
</evidence>
<dbReference type="GO" id="GO:0000978">
    <property type="term" value="F:RNA polymerase II cis-regulatory region sequence-specific DNA binding"/>
    <property type="evidence" value="ECO:0007669"/>
    <property type="project" value="TreeGrafter"/>
</dbReference>
<evidence type="ECO:0000256" key="4">
    <source>
        <dbReference type="ARBA" id="ARBA00023163"/>
    </source>
</evidence>
<comment type="subcellular location">
    <subcellularLocation>
        <location evidence="1">Nucleus</location>
    </subcellularLocation>
</comment>
<dbReference type="EMBL" id="PNBA02000006">
    <property type="protein sequence ID" value="KAG6419978.1"/>
    <property type="molecule type" value="Genomic_DNA"/>
</dbReference>
<evidence type="ECO:0000256" key="6">
    <source>
        <dbReference type="SAM" id="MobiDB-lite"/>
    </source>
</evidence>
<keyword evidence="2" id="KW-0805">Transcription regulation</keyword>
<gene>
    <name evidence="8" type="ORF">SASPL_116492</name>
</gene>